<comment type="caution">
    <text evidence="7">The sequence shown here is derived from an EMBL/GenBank/DDBJ whole genome shotgun (WGS) entry which is preliminary data.</text>
</comment>
<dbReference type="Proteomes" id="UP000233524">
    <property type="component" value="Unassembled WGS sequence"/>
</dbReference>
<name>A0A2N3N2B5_9PEZI</name>
<dbReference type="PANTHER" id="PTHR14237">
    <property type="entry name" value="MOLYBDOPTERIN COFACTOR SULFURASE MOSC"/>
    <property type="match status" value="1"/>
</dbReference>
<dbReference type="InterPro" id="IPR015424">
    <property type="entry name" value="PyrdxlP-dep_Trfase"/>
</dbReference>
<comment type="cofactor">
    <cofactor evidence="4">
        <name>pyridoxal 5'-phosphate</name>
        <dbReference type="ChEBI" id="CHEBI:597326"/>
    </cofactor>
</comment>
<evidence type="ECO:0000256" key="4">
    <source>
        <dbReference type="HAMAP-Rule" id="MF_03050"/>
    </source>
</evidence>
<evidence type="ECO:0000256" key="5">
    <source>
        <dbReference type="SAM" id="MobiDB-lite"/>
    </source>
</evidence>
<keyword evidence="3 4" id="KW-0501">Molybdenum cofactor biosynthesis</keyword>
<dbReference type="InterPro" id="IPR005303">
    <property type="entry name" value="MOCOS_middle"/>
</dbReference>
<reference evidence="7 8" key="1">
    <citation type="journal article" date="2017" name="G3 (Bethesda)">
        <title>First Draft Genome Sequence of the Pathogenic Fungus Lomentospora prolificans (Formerly Scedosporium prolificans).</title>
        <authorList>
            <person name="Luo R."/>
            <person name="Zimin A."/>
            <person name="Workman R."/>
            <person name="Fan Y."/>
            <person name="Pertea G."/>
            <person name="Grossman N."/>
            <person name="Wear M.P."/>
            <person name="Jia B."/>
            <person name="Miller H."/>
            <person name="Casadevall A."/>
            <person name="Timp W."/>
            <person name="Zhang S.X."/>
            <person name="Salzberg S.L."/>
        </authorList>
    </citation>
    <scope>NUCLEOTIDE SEQUENCE [LARGE SCALE GENOMIC DNA]</scope>
    <source>
        <strain evidence="7 8">JHH-5317</strain>
    </source>
</reference>
<comment type="function">
    <text evidence="4">Sulfurates the molybdenum cofactor. Sulfation of molybdenum is essential for xanthine dehydrogenase (XDH) and aldehyde oxidase (ADO) enzymes in which molybdenum cofactor is liganded by 1 oxygen and 1 sulfur atom in active form.</text>
</comment>
<keyword evidence="2 4" id="KW-0663">Pyridoxal phosphate</keyword>
<dbReference type="GO" id="GO:0016829">
    <property type="term" value="F:lyase activity"/>
    <property type="evidence" value="ECO:0007669"/>
    <property type="project" value="UniProtKB-UniRule"/>
</dbReference>
<dbReference type="SUPFAM" id="SSF53383">
    <property type="entry name" value="PLP-dependent transferases"/>
    <property type="match status" value="1"/>
</dbReference>
<evidence type="ECO:0000313" key="7">
    <source>
        <dbReference type="EMBL" id="PKS06569.1"/>
    </source>
</evidence>
<dbReference type="InterPro" id="IPR000192">
    <property type="entry name" value="Aminotrans_V_dom"/>
</dbReference>
<comment type="similarity">
    <text evidence="4">Belongs to the class-V pyridoxal-phosphate-dependent aminotransferase family. MOCOS subfamily.</text>
</comment>
<sequence>MSTPAGYNSDVECFRETQFPMLKDDLYLDHAGTTLYSKCLMERFSQDMMSNLLGNPHSLSSSSQLSASRVENVRLRLLTFFGADPADYDLVFVSNSTAAMKLVAEALRAAPGGFAYAYHQAAHTSAIGIREEAKTSQCLDDDAVEDWISGKCPLKWGRYGHSLPVLFAYAAQSHMDGRRYPLSWADRLRASASSASQELFVLLDAASYAATGPLKLEAGECAPDFVAVSLYKIFGFPDLGALIVKKSVSHVFRYRRYFGGGTVDMVACGQEPWHVRKGHFPHEHLEDGTLPIHNIIALDSALDVHELQFGSMIRIASHTAYLRKRLLDGLSTLRHYNGRPVCTVYSQDTSHDRLFVGAGPIIAFNLQDSKGAWVSLGEFEKLAGLKKVHIRTGGVCSPGGVAAALGLTPADVKNNFSSGIRCSGHHDVVAGKPTGIIRASLGAMSIKSDVDKFVQFISDFYCDREPLVSQIDLPAANGNLLPAQLEVKDVIIYPIKSCGGYHIPSGTPWVVRQEGLAWDREWCLVHQGSGQALAQKRYPKMALIKPRIDLANNLMQLSYQGERPKNIPETISVPLSWDPETCPTDTFRMLPSRVCGESITVQAYTSPQITNYFSGILGIPCILTRFPPGGKGRSTRSSKTGSARSSRGMKNRSLRLPGTFPGLPSPPESDSEPSVPILLSNESPILLIHTSSVSYINEVLPSAPVPPAQFRPNIVVGSRNGTRPLPAFSEESWRGISFEANKDKFRRASFCVLGKCYRCQMVCVDQDTGERGEEPFVTLTRTRRVDGKVPFGVHICLEAALGGACAEQVTITVADSVCVDAAD</sequence>
<comment type="catalytic activity">
    <reaction evidence="4">
        <text>Mo-molybdopterin + L-cysteine + AH2 = thio-Mo-molybdopterin + L-alanine + A + H2O</text>
        <dbReference type="Rhea" id="RHEA:42636"/>
        <dbReference type="ChEBI" id="CHEBI:13193"/>
        <dbReference type="ChEBI" id="CHEBI:15377"/>
        <dbReference type="ChEBI" id="CHEBI:17499"/>
        <dbReference type="ChEBI" id="CHEBI:35235"/>
        <dbReference type="ChEBI" id="CHEBI:57972"/>
        <dbReference type="ChEBI" id="CHEBI:71302"/>
        <dbReference type="ChEBI" id="CHEBI:82685"/>
        <dbReference type="EC" id="2.8.1.9"/>
    </reaction>
</comment>
<dbReference type="GO" id="GO:0008265">
    <property type="term" value="F:molybdenum cofactor sulfurtransferase activity"/>
    <property type="evidence" value="ECO:0007669"/>
    <property type="project" value="UniProtKB-UniRule"/>
</dbReference>
<organism evidence="7 8">
    <name type="scientific">Lomentospora prolificans</name>
    <dbReference type="NCBI Taxonomy" id="41688"/>
    <lineage>
        <taxon>Eukaryota</taxon>
        <taxon>Fungi</taxon>
        <taxon>Dikarya</taxon>
        <taxon>Ascomycota</taxon>
        <taxon>Pezizomycotina</taxon>
        <taxon>Sordariomycetes</taxon>
        <taxon>Hypocreomycetidae</taxon>
        <taxon>Microascales</taxon>
        <taxon>Microascaceae</taxon>
        <taxon>Lomentospora</taxon>
    </lineage>
</organism>
<protein>
    <recommendedName>
        <fullName evidence="4">Molybdenum cofactor sulfurase</fullName>
        <shortName evidence="4">MCS</shortName>
        <shortName evidence="4">MOS</shortName>
        <shortName evidence="4">MoCo sulfurase</shortName>
        <ecNumber evidence="4">2.8.1.9</ecNumber>
    </recommendedName>
    <alternativeName>
        <fullName evidence="4">Molybdenum cofactor sulfurtransferase</fullName>
    </alternativeName>
</protein>
<dbReference type="InterPro" id="IPR028886">
    <property type="entry name" value="MoCo_sulfurase"/>
</dbReference>
<dbReference type="InterPro" id="IPR005302">
    <property type="entry name" value="MoCF_Sase_C"/>
</dbReference>
<dbReference type="GO" id="GO:0030151">
    <property type="term" value="F:molybdenum ion binding"/>
    <property type="evidence" value="ECO:0007669"/>
    <property type="project" value="UniProtKB-UniRule"/>
</dbReference>
<dbReference type="EMBL" id="NLAX01001034">
    <property type="protein sequence ID" value="PKS06569.1"/>
    <property type="molecule type" value="Genomic_DNA"/>
</dbReference>
<evidence type="ECO:0000256" key="2">
    <source>
        <dbReference type="ARBA" id="ARBA00022898"/>
    </source>
</evidence>
<dbReference type="OrthoDB" id="10264306at2759"/>
<feature type="active site" evidence="4">
    <location>
        <position position="396"/>
    </location>
</feature>
<evidence type="ECO:0000256" key="3">
    <source>
        <dbReference type="ARBA" id="ARBA00023150"/>
    </source>
</evidence>
<dbReference type="VEuPathDB" id="FungiDB:jhhlp_007317"/>
<keyword evidence="1 4" id="KW-0808">Transferase</keyword>
<dbReference type="SUPFAM" id="SSF141673">
    <property type="entry name" value="MOSC N-terminal domain-like"/>
    <property type="match status" value="1"/>
</dbReference>
<feature type="modified residue" description="N6-(pyridoxal phosphate)lysine" evidence="4">
    <location>
        <position position="232"/>
    </location>
</feature>
<dbReference type="GO" id="GO:0006777">
    <property type="term" value="P:Mo-molybdopterin cofactor biosynthetic process"/>
    <property type="evidence" value="ECO:0007669"/>
    <property type="project" value="UniProtKB-UniRule"/>
</dbReference>
<feature type="domain" description="MOSC" evidence="6">
    <location>
        <begin position="654"/>
        <end position="814"/>
    </location>
</feature>
<dbReference type="AlphaFoldDB" id="A0A2N3N2B5"/>
<feature type="compositionally biased region" description="Polar residues" evidence="5">
    <location>
        <begin position="635"/>
        <end position="645"/>
    </location>
</feature>
<dbReference type="InterPro" id="IPR015421">
    <property type="entry name" value="PyrdxlP-dep_Trfase_major"/>
</dbReference>
<evidence type="ECO:0000313" key="8">
    <source>
        <dbReference type="Proteomes" id="UP000233524"/>
    </source>
</evidence>
<dbReference type="STRING" id="41688.A0A2N3N2B5"/>
<dbReference type="PANTHER" id="PTHR14237:SF80">
    <property type="entry name" value="MOLYBDENUM COFACTOR SULFURASE"/>
    <property type="match status" value="1"/>
</dbReference>
<dbReference type="Gene3D" id="3.40.640.10">
    <property type="entry name" value="Type I PLP-dependent aspartate aminotransferase-like (Major domain)"/>
    <property type="match status" value="1"/>
</dbReference>
<dbReference type="Pfam" id="PF00266">
    <property type="entry name" value="Aminotran_5"/>
    <property type="match status" value="1"/>
</dbReference>
<gene>
    <name evidence="4" type="primary">hxB</name>
    <name evidence="7" type="ORF">jhhlp_007317</name>
</gene>
<dbReference type="PROSITE" id="PS51340">
    <property type="entry name" value="MOSC"/>
    <property type="match status" value="1"/>
</dbReference>
<dbReference type="EC" id="2.8.1.9" evidence="4"/>
<dbReference type="Pfam" id="PF03476">
    <property type="entry name" value="MOSC_N"/>
    <property type="match status" value="1"/>
</dbReference>
<dbReference type="GO" id="GO:0030170">
    <property type="term" value="F:pyridoxal phosphate binding"/>
    <property type="evidence" value="ECO:0007669"/>
    <property type="project" value="UniProtKB-UniRule"/>
</dbReference>
<evidence type="ECO:0000259" key="6">
    <source>
        <dbReference type="PROSITE" id="PS51340"/>
    </source>
</evidence>
<dbReference type="InParanoid" id="A0A2N3N2B5"/>
<feature type="region of interest" description="Disordered" evidence="5">
    <location>
        <begin position="628"/>
        <end position="675"/>
    </location>
</feature>
<accession>A0A2N3N2B5</accession>
<dbReference type="HAMAP" id="MF_03050">
    <property type="entry name" value="MOCOS"/>
    <property type="match status" value="1"/>
</dbReference>
<dbReference type="Pfam" id="PF03473">
    <property type="entry name" value="MOSC"/>
    <property type="match status" value="1"/>
</dbReference>
<evidence type="ECO:0000256" key="1">
    <source>
        <dbReference type="ARBA" id="ARBA00022679"/>
    </source>
</evidence>
<keyword evidence="8" id="KW-1185">Reference proteome</keyword>
<proteinExistence type="inferred from homology"/>